<gene>
    <name evidence="1" type="ORF">T4C_9728</name>
</gene>
<reference evidence="1 2" key="1">
    <citation type="submission" date="2015-01" db="EMBL/GenBank/DDBJ databases">
        <title>Evolution of Trichinella species and genotypes.</title>
        <authorList>
            <person name="Korhonen P.K."/>
            <person name="Edoardo P."/>
            <person name="Giuseppe L.R."/>
            <person name="Gasser R.B."/>
        </authorList>
    </citation>
    <scope>NUCLEOTIDE SEQUENCE [LARGE SCALE GENOMIC DNA]</scope>
    <source>
        <strain evidence="1">ISS176</strain>
    </source>
</reference>
<sequence length="41" mass="4747">MVITELLLTQRLHATMHQPFCPEHNVDESQALSNDKRNCLL</sequence>
<protein>
    <submittedName>
        <fullName evidence="1">Uncharacterized protein</fullName>
    </submittedName>
</protein>
<proteinExistence type="predicted"/>
<comment type="caution">
    <text evidence="1">The sequence shown here is derived from an EMBL/GenBank/DDBJ whole genome shotgun (WGS) entry which is preliminary data.</text>
</comment>
<dbReference type="EMBL" id="JYDV01000765">
    <property type="protein sequence ID" value="KRZ03592.1"/>
    <property type="molecule type" value="Genomic_DNA"/>
</dbReference>
<accession>A0A0V1GYZ7</accession>
<name>A0A0V1GYZ7_TRIPS</name>
<evidence type="ECO:0000313" key="2">
    <source>
        <dbReference type="Proteomes" id="UP000054826"/>
    </source>
</evidence>
<organism evidence="1 2">
    <name type="scientific">Trichinella pseudospiralis</name>
    <name type="common">Parasitic roundworm</name>
    <dbReference type="NCBI Taxonomy" id="6337"/>
    <lineage>
        <taxon>Eukaryota</taxon>
        <taxon>Metazoa</taxon>
        <taxon>Ecdysozoa</taxon>
        <taxon>Nematoda</taxon>
        <taxon>Enoplea</taxon>
        <taxon>Dorylaimia</taxon>
        <taxon>Trichinellida</taxon>
        <taxon>Trichinellidae</taxon>
        <taxon>Trichinella</taxon>
    </lineage>
</organism>
<evidence type="ECO:0000313" key="1">
    <source>
        <dbReference type="EMBL" id="KRZ03592.1"/>
    </source>
</evidence>
<dbReference type="Proteomes" id="UP000054826">
    <property type="component" value="Unassembled WGS sequence"/>
</dbReference>
<dbReference type="AlphaFoldDB" id="A0A0V1GYZ7"/>